<evidence type="ECO:0000256" key="7">
    <source>
        <dbReference type="SAM" id="MobiDB-lite"/>
    </source>
</evidence>
<dbReference type="Pfam" id="PF05699">
    <property type="entry name" value="Dimer_Tnp_hAT"/>
    <property type="match status" value="1"/>
</dbReference>
<feature type="region of interest" description="Disordered" evidence="7">
    <location>
        <begin position="530"/>
        <end position="550"/>
    </location>
</feature>
<dbReference type="InterPro" id="IPR008906">
    <property type="entry name" value="HATC_C_dom"/>
</dbReference>
<evidence type="ECO:0000313" key="10">
    <source>
        <dbReference type="Proteomes" id="UP000002489"/>
    </source>
</evidence>
<accession>A0A0D2XSY8</accession>
<dbReference type="EnsemblFungi" id="FOXG_07090T0">
    <property type="protein sequence ID" value="FOXG_07090P0"/>
    <property type="gene ID" value="FOXG_07090"/>
</dbReference>
<keyword evidence="2" id="KW-0479">Metal-binding</keyword>
<evidence type="ECO:0000256" key="4">
    <source>
        <dbReference type="ARBA" id="ARBA00022833"/>
    </source>
</evidence>
<evidence type="ECO:0000256" key="3">
    <source>
        <dbReference type="ARBA" id="ARBA00022771"/>
    </source>
</evidence>
<dbReference type="InterPro" id="IPR052035">
    <property type="entry name" value="ZnF_BED_domain_contain"/>
</dbReference>
<comment type="subcellular location">
    <subcellularLocation>
        <location evidence="1">Nucleus</location>
    </subcellularLocation>
</comment>
<name>A0A0D2XSY8_FUSOF</name>
<proteinExistence type="predicted"/>
<dbReference type="AlphaFoldDB" id="A0A0D2XSY8"/>
<feature type="coiled-coil region" evidence="6">
    <location>
        <begin position="817"/>
        <end position="858"/>
    </location>
</feature>
<evidence type="ECO:0000256" key="2">
    <source>
        <dbReference type="ARBA" id="ARBA00022723"/>
    </source>
</evidence>
<evidence type="ECO:0000256" key="5">
    <source>
        <dbReference type="ARBA" id="ARBA00023242"/>
    </source>
</evidence>
<dbReference type="GO" id="GO:0046983">
    <property type="term" value="F:protein dimerization activity"/>
    <property type="evidence" value="ECO:0007669"/>
    <property type="project" value="InterPro"/>
</dbReference>
<keyword evidence="5" id="KW-0539">Nucleus</keyword>
<dbReference type="InterPro" id="IPR012337">
    <property type="entry name" value="RNaseH-like_sf"/>
</dbReference>
<keyword evidence="6" id="KW-0175">Coiled coil</keyword>
<organism evidence="9 10">
    <name type="scientific">Fusarium oxysporum (strain Fo5176)</name>
    <name type="common">Fusarium vascular wilt</name>
    <dbReference type="NCBI Taxonomy" id="660025"/>
    <lineage>
        <taxon>Eukaryota</taxon>
        <taxon>Fungi</taxon>
        <taxon>Dikarya</taxon>
        <taxon>Ascomycota</taxon>
        <taxon>Pezizomycotina</taxon>
        <taxon>Sordariomycetes</taxon>
        <taxon>Hypocreomycetidae</taxon>
        <taxon>Hypocreales</taxon>
        <taxon>Nectriaceae</taxon>
        <taxon>Fusarium</taxon>
        <taxon>Fusarium oxysporum species complex</taxon>
    </lineage>
</organism>
<evidence type="ECO:0000256" key="1">
    <source>
        <dbReference type="ARBA" id="ARBA00004123"/>
    </source>
</evidence>
<dbReference type="SUPFAM" id="SSF53098">
    <property type="entry name" value="Ribonuclease H-like"/>
    <property type="match status" value="1"/>
</dbReference>
<keyword evidence="4" id="KW-0862">Zinc</keyword>
<dbReference type="PANTHER" id="PTHR46481">
    <property type="entry name" value="ZINC FINGER BED DOMAIN-CONTAINING PROTEIN 4"/>
    <property type="match status" value="1"/>
</dbReference>
<dbReference type="GO" id="GO:0005634">
    <property type="term" value="C:nucleus"/>
    <property type="evidence" value="ECO:0007669"/>
    <property type="project" value="UniProtKB-SubCell"/>
</dbReference>
<keyword evidence="3" id="KW-0863">Zinc-finger</keyword>
<dbReference type="GO" id="GO:0008270">
    <property type="term" value="F:zinc ion binding"/>
    <property type="evidence" value="ECO:0007669"/>
    <property type="project" value="UniProtKB-KW"/>
</dbReference>
<feature type="domain" description="HAT C-terminal dimerisation" evidence="8">
    <location>
        <begin position="687"/>
        <end position="766"/>
    </location>
</feature>
<sequence>MLPSPPPSAFSFLRPPRNLASQFELTTQSALPDHPTVADLPRAVWRNKRYVLEESLSRKGSKGRKSWIKRHGFFLVEIDTNDSPLSPYWACRLCDAKGQPEFFAAAATSSAADHLRKSHRIFESSQAADPDLSTDESERPKRRRLQYSAVPRARVKMIRELSLGLLINTNVPFSFFSDTFFQQLAWQLDPHLADQIPWSRQSMGRLLDDTYMSKKDEIKQELSDALTKIHLGFDLWTSPNRHAVMAVTAHFLDRQGKHQSRLLALRRQLGCHSGESLAVTLGQVVREWKIEDRVGTVISDNASSNDSCLVNFYGDLDAEMSLADVRARRMRCYGHILNLVARAFLYGEDFESFEAESQVFDLLGRREDDLRHWRKKGPVGKLHNVVKFIRSSPQRCELFKRISCENDEAQEYLLASESTAELEVVMDNDTRWNSTYLMISRALVKQGDIRAFLVHPEVEKWLPEADMLKGDDWRLLAEIKLILEPFYLQTMRTQGWGSEGGNGRLWEVMAGMEYLLEHLEDRKLFHHAVPDEAGGQDTNSQAELARGRPDRNRQLPARFRDCETDIHPRKSRLSIMAAWQKLNEYYTKLGDSPLFAASIILHPSLGMNYLEVNWASEEQLVWVRDAKIGLSDYLDRWYHCNRPVDEQQKMIMDTSTSLSVPRTTTEVSVFKQWIKSRTAKTTVMGSELERYLRLEPQETEDPIEWWMAHQGQFPMISQLALDILAIPAMATDCERSFSLAKLTLTTQRLSMTTETLEKLQCLKNWVRHGAVKLGATIGGGEEVQWEIGDRWSIARLVTLLKAEKDHEVREKKLILEKGRLEADNAALVAEVKRLRAKKAQDDREKRRLQNKYQVLEADLRYKDDLIDRLKDILRKEHLL</sequence>
<dbReference type="Proteomes" id="UP000002489">
    <property type="component" value="Unassembled WGS sequence"/>
</dbReference>
<reference evidence="9" key="2">
    <citation type="submission" date="2025-08" db="UniProtKB">
        <authorList>
            <consortium name="EnsemblFungi"/>
        </authorList>
    </citation>
    <scope>IDENTIFICATION</scope>
    <source>
        <strain evidence="9">4287 / CBS 123668 / FGSC 9935 / NRRL 34936</strain>
    </source>
</reference>
<protein>
    <recommendedName>
        <fullName evidence="8">HAT C-terminal dimerisation domain-containing protein</fullName>
    </recommendedName>
</protein>
<reference evidence="10" key="1">
    <citation type="journal article" date="2012" name="Mol. Plant Microbe Interact.">
        <title>A highly conserved effector in Fusarium oxysporum is required for full virulence on Arabidopsis.</title>
        <authorList>
            <person name="Thatcher L.F."/>
            <person name="Gardiner D.M."/>
            <person name="Kazan K."/>
            <person name="Manners J."/>
        </authorList>
    </citation>
    <scope>NUCLEOTIDE SEQUENCE [LARGE SCALE GENOMIC DNA]</scope>
    <source>
        <strain evidence="10">Fo5176</strain>
    </source>
</reference>
<evidence type="ECO:0000256" key="6">
    <source>
        <dbReference type="SAM" id="Coils"/>
    </source>
</evidence>
<evidence type="ECO:0000259" key="8">
    <source>
        <dbReference type="Pfam" id="PF05699"/>
    </source>
</evidence>
<evidence type="ECO:0000313" key="9">
    <source>
        <dbReference type="EnsemblFungi" id="FOXG_07090P0"/>
    </source>
</evidence>
<feature type="region of interest" description="Disordered" evidence="7">
    <location>
        <begin position="125"/>
        <end position="144"/>
    </location>
</feature>
<dbReference type="PANTHER" id="PTHR46481:SF10">
    <property type="entry name" value="ZINC FINGER BED DOMAIN-CONTAINING PROTEIN 39"/>
    <property type="match status" value="1"/>
</dbReference>